<evidence type="ECO:0000313" key="9">
    <source>
        <dbReference type="EMBL" id="VAW06417.1"/>
    </source>
</evidence>
<evidence type="ECO:0000256" key="1">
    <source>
        <dbReference type="ARBA" id="ARBA00000085"/>
    </source>
</evidence>
<sequence>MPALKLFNQPDGSLIADYASRMSAALARQQTEIEVRAARVEAELAIKARSEFLANMSHELRTPLNAIMGFATMLRDGEQYNLSTDQHTAYAEYILQSADLLLGHINTILEVAALESGSVELCNDAVDLCEVLDGAIERVRIRADAAEVTIERRDEGADITGWGDFERTGQAVDHLLQTAISLSTEKGRILVRACTDEDGRAEIAVRDDGAGLSPEEIKQALEAFAEPHRGLDRSFAGPGVGYAVAKTFIEMQGGTFHIKSRKGHGTLVRIALPPPAATANPASDEDGAAQSEKPSLEKADDAA</sequence>
<dbReference type="InterPro" id="IPR004358">
    <property type="entry name" value="Sig_transdc_His_kin-like_C"/>
</dbReference>
<keyword evidence="3" id="KW-0597">Phosphoprotein</keyword>
<organism evidence="9">
    <name type="scientific">hydrothermal vent metagenome</name>
    <dbReference type="NCBI Taxonomy" id="652676"/>
    <lineage>
        <taxon>unclassified sequences</taxon>
        <taxon>metagenomes</taxon>
        <taxon>ecological metagenomes</taxon>
    </lineage>
</organism>
<comment type="catalytic activity">
    <reaction evidence="1">
        <text>ATP + protein L-histidine = ADP + protein N-phospho-L-histidine.</text>
        <dbReference type="EC" id="2.7.13.3"/>
    </reaction>
</comment>
<dbReference type="Pfam" id="PF00512">
    <property type="entry name" value="HisKA"/>
    <property type="match status" value="1"/>
</dbReference>
<dbReference type="InterPro" id="IPR036890">
    <property type="entry name" value="HATPase_C_sf"/>
</dbReference>
<dbReference type="EMBL" id="UOEH01000519">
    <property type="protein sequence ID" value="VAW06417.1"/>
    <property type="molecule type" value="Genomic_DNA"/>
</dbReference>
<dbReference type="InterPro" id="IPR050736">
    <property type="entry name" value="Sensor_HK_Regulatory"/>
</dbReference>
<accession>A0A3B0SZ95</accession>
<dbReference type="SUPFAM" id="SSF55874">
    <property type="entry name" value="ATPase domain of HSP90 chaperone/DNA topoisomerase II/histidine kinase"/>
    <property type="match status" value="1"/>
</dbReference>
<evidence type="ECO:0000256" key="3">
    <source>
        <dbReference type="ARBA" id="ARBA00022553"/>
    </source>
</evidence>
<dbReference type="GO" id="GO:0000155">
    <property type="term" value="F:phosphorelay sensor kinase activity"/>
    <property type="evidence" value="ECO:0007669"/>
    <property type="project" value="InterPro"/>
</dbReference>
<feature type="domain" description="Histidine kinase" evidence="8">
    <location>
        <begin position="55"/>
        <end position="276"/>
    </location>
</feature>
<dbReference type="PANTHER" id="PTHR43711">
    <property type="entry name" value="TWO-COMPONENT HISTIDINE KINASE"/>
    <property type="match status" value="1"/>
</dbReference>
<protein>
    <recommendedName>
        <fullName evidence="2">histidine kinase</fullName>
        <ecNumber evidence="2">2.7.13.3</ecNumber>
    </recommendedName>
</protein>
<dbReference type="InterPro" id="IPR005467">
    <property type="entry name" value="His_kinase_dom"/>
</dbReference>
<evidence type="ECO:0000256" key="4">
    <source>
        <dbReference type="ARBA" id="ARBA00022679"/>
    </source>
</evidence>
<evidence type="ECO:0000256" key="5">
    <source>
        <dbReference type="ARBA" id="ARBA00022777"/>
    </source>
</evidence>
<dbReference type="InterPro" id="IPR036097">
    <property type="entry name" value="HisK_dim/P_sf"/>
</dbReference>
<name>A0A3B0SZ95_9ZZZZ</name>
<keyword evidence="6" id="KW-0902">Two-component regulatory system</keyword>
<proteinExistence type="predicted"/>
<dbReference type="PANTHER" id="PTHR43711:SF26">
    <property type="entry name" value="SENSOR HISTIDINE KINASE RCSC"/>
    <property type="match status" value="1"/>
</dbReference>
<evidence type="ECO:0000259" key="8">
    <source>
        <dbReference type="PROSITE" id="PS50109"/>
    </source>
</evidence>
<dbReference type="SUPFAM" id="SSF47384">
    <property type="entry name" value="Homodimeric domain of signal transducing histidine kinase"/>
    <property type="match status" value="1"/>
</dbReference>
<dbReference type="Gene3D" id="1.10.287.130">
    <property type="match status" value="1"/>
</dbReference>
<feature type="compositionally biased region" description="Basic and acidic residues" evidence="7">
    <location>
        <begin position="294"/>
        <end position="303"/>
    </location>
</feature>
<keyword evidence="5" id="KW-0418">Kinase</keyword>
<evidence type="ECO:0000256" key="2">
    <source>
        <dbReference type="ARBA" id="ARBA00012438"/>
    </source>
</evidence>
<dbReference type="PRINTS" id="PR00344">
    <property type="entry name" value="BCTRLSENSOR"/>
</dbReference>
<evidence type="ECO:0000256" key="6">
    <source>
        <dbReference type="ARBA" id="ARBA00023012"/>
    </source>
</evidence>
<keyword evidence="4" id="KW-0808">Transferase</keyword>
<reference evidence="9" key="1">
    <citation type="submission" date="2018-06" db="EMBL/GenBank/DDBJ databases">
        <authorList>
            <person name="Zhirakovskaya E."/>
        </authorList>
    </citation>
    <scope>NUCLEOTIDE SEQUENCE</scope>
</reference>
<dbReference type="SMART" id="SM00388">
    <property type="entry name" value="HisKA"/>
    <property type="match status" value="1"/>
</dbReference>
<dbReference type="Pfam" id="PF02518">
    <property type="entry name" value="HATPase_c"/>
    <property type="match status" value="1"/>
</dbReference>
<evidence type="ECO:0000256" key="7">
    <source>
        <dbReference type="SAM" id="MobiDB-lite"/>
    </source>
</evidence>
<dbReference type="AlphaFoldDB" id="A0A3B0SZ95"/>
<dbReference type="EC" id="2.7.13.3" evidence="2"/>
<dbReference type="Gene3D" id="3.30.565.10">
    <property type="entry name" value="Histidine kinase-like ATPase, C-terminal domain"/>
    <property type="match status" value="1"/>
</dbReference>
<feature type="region of interest" description="Disordered" evidence="7">
    <location>
        <begin position="272"/>
        <end position="303"/>
    </location>
</feature>
<dbReference type="InterPro" id="IPR003661">
    <property type="entry name" value="HisK_dim/P_dom"/>
</dbReference>
<gene>
    <name evidence="9" type="ORF">MNBD_ALPHA05-576</name>
</gene>
<dbReference type="InterPro" id="IPR003594">
    <property type="entry name" value="HATPase_dom"/>
</dbReference>
<dbReference type="SMART" id="SM00387">
    <property type="entry name" value="HATPase_c"/>
    <property type="match status" value="1"/>
</dbReference>
<dbReference type="CDD" id="cd00082">
    <property type="entry name" value="HisKA"/>
    <property type="match status" value="1"/>
</dbReference>
<dbReference type="PROSITE" id="PS50109">
    <property type="entry name" value="HIS_KIN"/>
    <property type="match status" value="1"/>
</dbReference>